<dbReference type="PANTHER" id="PTHR14226">
    <property type="entry name" value="NEUROPATHY TARGET ESTERASE/SWISS CHEESE D.MELANOGASTER"/>
    <property type="match status" value="1"/>
</dbReference>
<feature type="transmembrane region" description="Helical" evidence="7">
    <location>
        <begin position="21"/>
        <end position="42"/>
    </location>
</feature>
<feature type="domain" description="PNPLA" evidence="8">
    <location>
        <begin position="192"/>
        <end position="378"/>
    </location>
</feature>
<evidence type="ECO:0000256" key="1">
    <source>
        <dbReference type="ARBA" id="ARBA00002682"/>
    </source>
</evidence>
<feature type="region of interest" description="Disordered" evidence="6">
    <location>
        <begin position="537"/>
        <end position="595"/>
    </location>
</feature>
<dbReference type="OrthoDB" id="10049244at2759"/>
<dbReference type="Gene3D" id="3.40.1090.10">
    <property type="entry name" value="Cytosolic phospholipase A2 catalytic domain"/>
    <property type="match status" value="1"/>
</dbReference>
<dbReference type="PROSITE" id="PS51635">
    <property type="entry name" value="PNPLA"/>
    <property type="match status" value="1"/>
</dbReference>
<comment type="function">
    <text evidence="1">Probable lipid hydrolase.</text>
</comment>
<dbReference type="InterPro" id="IPR002641">
    <property type="entry name" value="PNPLA_dom"/>
</dbReference>
<sequence>MAPEPEPPLLKTMNVTDSWEQIFTTLIWFFFAALHQFWGWIWSPSELTLCLRQMASARTYAEWLKPAKRVDYLLAYDSWCQGNSSKHYDYRIIERRHDLLADVLSDPQTLNIERLTNIVQTGLQRNLGNITNPKLYNQAFHSTKANITVYMSAMVDAINTIMRHPTSRNGYTDAQKQAVMTSFKNTFGHSVLVLQGGAMFALCHLGVVKALNEHNLLPRCIFGTATGALIAALVGVHTKEELPGCLTGENINIAAFSDRPEKADTSYRGRLATLKRRLKRWRKTGHFLDIGVLEQMLKANLGNVTFDEAYQRTGMVLNIGIIGRNGDPVLLNYLTAPYVFVWSAALASNATTSNTLYRQVTVMSKNYDGTTIPWSHSSMSTFQLPGSRPNRNASLLSELGSQFRVNHYIISQAQPYIAPFLRTDLHEPHPQYRGLWKAGIAMLQEFTSEIHHFVRQTAPVIYLMSWLARHVLDEFVPGPSLNLVPKLDRDDFFKLIDHPTPEMIDYFIHKGERSVWPAVKVIAARCRIEMVLEDAYQRSRRPTPPQVNGGGPTTGSLTNGTHGAVGGTLTLGAFSTQGESSSQGRSTGPALASTGAPIQNGEVEALQNGEAEATQNGVDGSTDVDNENSQQTLTSGSVRTAGALTLEISQTA</sequence>
<dbReference type="GO" id="GO:0004806">
    <property type="term" value="F:triacylglycerol lipase activity"/>
    <property type="evidence" value="ECO:0007669"/>
    <property type="project" value="InterPro"/>
</dbReference>
<evidence type="ECO:0000256" key="2">
    <source>
        <dbReference type="ARBA" id="ARBA00022801"/>
    </source>
</evidence>
<keyword evidence="4" id="KW-0443">Lipid metabolism</keyword>
<dbReference type="SUPFAM" id="SSF52151">
    <property type="entry name" value="FabD/lysophospholipase-like"/>
    <property type="match status" value="1"/>
</dbReference>
<dbReference type="Pfam" id="PF01734">
    <property type="entry name" value="Patatin"/>
    <property type="match status" value="1"/>
</dbReference>
<feature type="region of interest" description="Disordered" evidence="6">
    <location>
        <begin position="607"/>
        <end position="638"/>
    </location>
</feature>
<evidence type="ECO:0000259" key="8">
    <source>
        <dbReference type="PROSITE" id="PS51635"/>
    </source>
</evidence>
<comment type="caution">
    <text evidence="5">Lacks conserved residue(s) required for the propagation of feature annotation.</text>
</comment>
<evidence type="ECO:0000256" key="4">
    <source>
        <dbReference type="ARBA" id="ARBA00023098"/>
    </source>
</evidence>
<proteinExistence type="predicted"/>
<keyword evidence="10" id="KW-1185">Reference proteome</keyword>
<keyword evidence="2" id="KW-0378">Hydrolase</keyword>
<dbReference type="InterPro" id="IPR050301">
    <property type="entry name" value="NTE"/>
</dbReference>
<accession>A0A6A7BPJ5</accession>
<gene>
    <name evidence="9" type="ORF">T440DRAFT_463763</name>
</gene>
<keyword evidence="7" id="KW-0472">Membrane</keyword>
<reference evidence="9" key="1">
    <citation type="submission" date="2020-01" db="EMBL/GenBank/DDBJ databases">
        <authorList>
            <consortium name="DOE Joint Genome Institute"/>
            <person name="Haridas S."/>
            <person name="Albert R."/>
            <person name="Binder M."/>
            <person name="Bloem J."/>
            <person name="Labutti K."/>
            <person name="Salamov A."/>
            <person name="Andreopoulos B."/>
            <person name="Baker S.E."/>
            <person name="Barry K."/>
            <person name="Bills G."/>
            <person name="Bluhm B.H."/>
            <person name="Cannon C."/>
            <person name="Castanera R."/>
            <person name="Culley D.E."/>
            <person name="Daum C."/>
            <person name="Ezra D."/>
            <person name="Gonzalez J.B."/>
            <person name="Henrissat B."/>
            <person name="Kuo A."/>
            <person name="Liang C."/>
            <person name="Lipzen A."/>
            <person name="Lutzoni F."/>
            <person name="Magnuson J."/>
            <person name="Mondo S."/>
            <person name="Nolan M."/>
            <person name="Ohm R."/>
            <person name="Pangilinan J."/>
            <person name="Park H.-J."/>
            <person name="Ramirez L."/>
            <person name="Alfaro M."/>
            <person name="Sun H."/>
            <person name="Tritt A."/>
            <person name="Yoshinaga Y."/>
            <person name="Zwiers L.-H."/>
            <person name="Turgeon B.G."/>
            <person name="Goodwin S.B."/>
            <person name="Spatafora J.W."/>
            <person name="Crous P.W."/>
            <person name="Grigoriev I.V."/>
        </authorList>
    </citation>
    <scope>NUCLEOTIDE SEQUENCE</scope>
    <source>
        <strain evidence="9">IPT5</strain>
    </source>
</reference>
<dbReference type="Proteomes" id="UP000799423">
    <property type="component" value="Unassembled WGS sequence"/>
</dbReference>
<keyword evidence="3" id="KW-0442">Lipid degradation</keyword>
<evidence type="ECO:0000256" key="7">
    <source>
        <dbReference type="SAM" id="Phobius"/>
    </source>
</evidence>
<dbReference type="InterPro" id="IPR021771">
    <property type="entry name" value="Triacylglycerol_lipase_N"/>
</dbReference>
<feature type="compositionally biased region" description="Polar residues" evidence="6">
    <location>
        <begin position="573"/>
        <end position="586"/>
    </location>
</feature>
<dbReference type="Pfam" id="PF11815">
    <property type="entry name" value="DUF3336"/>
    <property type="match status" value="1"/>
</dbReference>
<dbReference type="PANTHER" id="PTHR14226:SF44">
    <property type="entry name" value="TRIACYLGLYCEROL LIPASE 3"/>
    <property type="match status" value="1"/>
</dbReference>
<dbReference type="EMBL" id="MU006289">
    <property type="protein sequence ID" value="KAF2856419.1"/>
    <property type="molecule type" value="Genomic_DNA"/>
</dbReference>
<feature type="compositionally biased region" description="Polar residues" evidence="6">
    <location>
        <begin position="627"/>
        <end position="638"/>
    </location>
</feature>
<evidence type="ECO:0000256" key="6">
    <source>
        <dbReference type="SAM" id="MobiDB-lite"/>
    </source>
</evidence>
<evidence type="ECO:0000256" key="5">
    <source>
        <dbReference type="PROSITE-ProRule" id="PRU01161"/>
    </source>
</evidence>
<protein>
    <recommendedName>
        <fullName evidence="8">PNPLA domain-containing protein</fullName>
    </recommendedName>
</protein>
<evidence type="ECO:0000313" key="10">
    <source>
        <dbReference type="Proteomes" id="UP000799423"/>
    </source>
</evidence>
<dbReference type="GO" id="GO:0006641">
    <property type="term" value="P:triglyceride metabolic process"/>
    <property type="evidence" value="ECO:0007669"/>
    <property type="project" value="UniProtKB-ARBA"/>
</dbReference>
<name>A0A6A7BPJ5_9PLEO</name>
<evidence type="ECO:0000256" key="3">
    <source>
        <dbReference type="ARBA" id="ARBA00022963"/>
    </source>
</evidence>
<dbReference type="AlphaFoldDB" id="A0A6A7BPJ5"/>
<evidence type="ECO:0000313" key="9">
    <source>
        <dbReference type="EMBL" id="KAF2856419.1"/>
    </source>
</evidence>
<keyword evidence="7" id="KW-1133">Transmembrane helix</keyword>
<organism evidence="9 10">
    <name type="scientific">Plenodomus tracheiphilus IPT5</name>
    <dbReference type="NCBI Taxonomy" id="1408161"/>
    <lineage>
        <taxon>Eukaryota</taxon>
        <taxon>Fungi</taxon>
        <taxon>Dikarya</taxon>
        <taxon>Ascomycota</taxon>
        <taxon>Pezizomycotina</taxon>
        <taxon>Dothideomycetes</taxon>
        <taxon>Pleosporomycetidae</taxon>
        <taxon>Pleosporales</taxon>
        <taxon>Pleosporineae</taxon>
        <taxon>Leptosphaeriaceae</taxon>
        <taxon>Plenodomus</taxon>
    </lineage>
</organism>
<dbReference type="GO" id="GO:0016042">
    <property type="term" value="P:lipid catabolic process"/>
    <property type="evidence" value="ECO:0007669"/>
    <property type="project" value="UniProtKB-KW"/>
</dbReference>
<dbReference type="InterPro" id="IPR016035">
    <property type="entry name" value="Acyl_Trfase/lysoPLipase"/>
</dbReference>
<keyword evidence="7" id="KW-0812">Transmembrane</keyword>